<gene>
    <name evidence="2" type="ORF">EAS61_12360</name>
</gene>
<dbReference type="InterPro" id="IPR000073">
    <property type="entry name" value="AB_hydrolase_1"/>
</dbReference>
<dbReference type="PRINTS" id="PR00111">
    <property type="entry name" value="ABHYDROLASE"/>
</dbReference>
<feature type="domain" description="AB hydrolase-1" evidence="1">
    <location>
        <begin position="23"/>
        <end position="252"/>
    </location>
</feature>
<sequence>MRSSISVRDGVLDIAESGAGKTVVLLHSLLADRTIFDRIVPMLARTRRVIVPDLPGFGGSSPAGATIEGIADRISGLFDALDLGTGADVLGNGFGGFVASTLAIRHGGKFDRLVLADTGLTFSPEGKQSFYAMAERVRQAGMGAIIDVAMKRLFPEDYIAAHPEVFTERRNALLKTNPEFFAEACLALAALDLTSGIATIRNPTLVVVGELDAATPPEMARALARALPKAELIEIPGCGHAPMAQAPEAFIKTISGFLELT</sequence>
<dbReference type="PANTHER" id="PTHR43798">
    <property type="entry name" value="MONOACYLGLYCEROL LIPASE"/>
    <property type="match status" value="1"/>
</dbReference>
<evidence type="ECO:0000313" key="3">
    <source>
        <dbReference type="Proteomes" id="UP000290174"/>
    </source>
</evidence>
<dbReference type="RefSeq" id="WP_128933809.1">
    <property type="nucleotide sequence ID" value="NZ_CP022221.1"/>
</dbReference>
<dbReference type="GO" id="GO:0016787">
    <property type="term" value="F:hydrolase activity"/>
    <property type="evidence" value="ECO:0007669"/>
    <property type="project" value="UniProtKB-KW"/>
</dbReference>
<dbReference type="Gene3D" id="3.40.50.1820">
    <property type="entry name" value="alpha/beta hydrolase"/>
    <property type="match status" value="1"/>
</dbReference>
<evidence type="ECO:0000259" key="1">
    <source>
        <dbReference type="Pfam" id="PF12697"/>
    </source>
</evidence>
<dbReference type="AlphaFoldDB" id="A0A4Q0QSE2"/>
<keyword evidence="2" id="KW-0378">Hydrolase</keyword>
<comment type="caution">
    <text evidence="2">The sequence shown here is derived from an EMBL/GenBank/DDBJ whole genome shotgun (WGS) entry which is preliminary data.</text>
</comment>
<organism evidence="2 3">
    <name type="scientific">Bradyrhizobium zhanjiangense</name>
    <dbReference type="NCBI Taxonomy" id="1325107"/>
    <lineage>
        <taxon>Bacteria</taxon>
        <taxon>Pseudomonadati</taxon>
        <taxon>Pseudomonadota</taxon>
        <taxon>Alphaproteobacteria</taxon>
        <taxon>Hyphomicrobiales</taxon>
        <taxon>Nitrobacteraceae</taxon>
        <taxon>Bradyrhizobium</taxon>
    </lineage>
</organism>
<accession>A0A4Q0QSE2</accession>
<dbReference type="Pfam" id="PF12697">
    <property type="entry name" value="Abhydrolase_6"/>
    <property type="match status" value="1"/>
</dbReference>
<dbReference type="InterPro" id="IPR029058">
    <property type="entry name" value="AB_hydrolase_fold"/>
</dbReference>
<reference evidence="2 3" key="1">
    <citation type="submission" date="2018-11" db="EMBL/GenBank/DDBJ databases">
        <title>Bradyrhizobium sp. nov., isolated from effective nodules of peanut in China.</title>
        <authorList>
            <person name="Li Y."/>
        </authorList>
    </citation>
    <scope>NUCLEOTIDE SEQUENCE [LARGE SCALE GENOMIC DNA]</scope>
    <source>
        <strain evidence="2 3">CCBAU 51770</strain>
    </source>
</reference>
<dbReference type="EMBL" id="RKMK01000008">
    <property type="protein sequence ID" value="RXG99467.1"/>
    <property type="molecule type" value="Genomic_DNA"/>
</dbReference>
<name>A0A4Q0QSE2_9BRAD</name>
<evidence type="ECO:0000313" key="2">
    <source>
        <dbReference type="EMBL" id="RXG99467.1"/>
    </source>
</evidence>
<dbReference type="InterPro" id="IPR050266">
    <property type="entry name" value="AB_hydrolase_sf"/>
</dbReference>
<dbReference type="SUPFAM" id="SSF53474">
    <property type="entry name" value="alpha/beta-Hydrolases"/>
    <property type="match status" value="1"/>
</dbReference>
<dbReference type="GO" id="GO:0016020">
    <property type="term" value="C:membrane"/>
    <property type="evidence" value="ECO:0007669"/>
    <property type="project" value="TreeGrafter"/>
</dbReference>
<proteinExistence type="predicted"/>
<dbReference type="Proteomes" id="UP000290174">
    <property type="component" value="Unassembled WGS sequence"/>
</dbReference>
<dbReference type="PANTHER" id="PTHR43798:SF33">
    <property type="entry name" value="HYDROLASE, PUTATIVE (AFU_ORTHOLOGUE AFUA_2G14860)-RELATED"/>
    <property type="match status" value="1"/>
</dbReference>
<protein>
    <submittedName>
        <fullName evidence="2">Alpha/beta fold hydrolase</fullName>
    </submittedName>
</protein>